<evidence type="ECO:0000313" key="7">
    <source>
        <dbReference type="EMBL" id="SFM40026.1"/>
    </source>
</evidence>
<dbReference type="GO" id="GO:0000271">
    <property type="term" value="P:polysaccharide biosynthetic process"/>
    <property type="evidence" value="ECO:0007669"/>
    <property type="project" value="UniProtKB-KW"/>
</dbReference>
<dbReference type="EMBL" id="FOTW01000019">
    <property type="protein sequence ID" value="SFM40026.1"/>
    <property type="molecule type" value="Genomic_DNA"/>
</dbReference>
<dbReference type="Proteomes" id="UP000199470">
    <property type="component" value="Unassembled WGS sequence"/>
</dbReference>
<feature type="domain" description="Stealth protein CR2 conserved region 2" evidence="5">
    <location>
        <begin position="63"/>
        <end position="163"/>
    </location>
</feature>
<feature type="domain" description="Stealth protein CR1 conserved region 1" evidence="6">
    <location>
        <begin position="23"/>
        <end position="46"/>
    </location>
</feature>
<dbReference type="GO" id="GO:0016772">
    <property type="term" value="F:transferase activity, transferring phosphorus-containing groups"/>
    <property type="evidence" value="ECO:0007669"/>
    <property type="project" value="InterPro"/>
</dbReference>
<keyword evidence="3" id="KW-0270">Exopolysaccharide synthesis</keyword>
<reference evidence="7 8" key="1">
    <citation type="submission" date="2016-10" db="EMBL/GenBank/DDBJ databases">
        <authorList>
            <person name="de Groot N.N."/>
        </authorList>
    </citation>
    <scope>NUCLEOTIDE SEQUENCE [LARGE SCALE GENOMIC DNA]</scope>
    <source>
        <strain evidence="7 8">ATCC 43154</strain>
    </source>
</reference>
<dbReference type="RefSeq" id="WP_093389458.1">
    <property type="nucleotide sequence ID" value="NZ_FOTW01000019.1"/>
</dbReference>
<name>A0A1I4QJU1_9BURK</name>
<sequence length="354" mass="38717">MPIRPPAPPRAARAPLPPPADAIDIVYLWVDGSDPRWQERRRAALARADGSALPARHGDVQGRYRDNGELRYNLRALQRFFTGHGHVYIVTDGQCPAWLRPGPGLSLVDHRTLLPPAALPVFDSGHIESYLHHIPGLAERFLYLNDDVFLGAPFDPALWFGDAGVAVYKEEATLPDYDGPQAHESALVNASLLSRRWLTQRDPGYRHVARIFAHSPRPMLTSALRRLEGEAAELFAQVRSTVFRSWAVPPLLPDLVPRWMLQTGLAVLRRADSLYVCSGDADAAAQFDALAARFGALPFFCINDTSDDAAADAPELLRIGATLAALLPTPSRFEREGAAPRGGATTTNSGCVDQ</sequence>
<evidence type="ECO:0000256" key="3">
    <source>
        <dbReference type="ARBA" id="ARBA00023169"/>
    </source>
</evidence>
<dbReference type="InterPro" id="IPR021520">
    <property type="entry name" value="Stealth_CR2"/>
</dbReference>
<dbReference type="AlphaFoldDB" id="A0A1I4QJU1"/>
<dbReference type="InterPro" id="IPR031358">
    <property type="entry name" value="Stealth_CR1"/>
</dbReference>
<organism evidence="7 8">
    <name type="scientific">Rugamonas rubra</name>
    <dbReference type="NCBI Taxonomy" id="758825"/>
    <lineage>
        <taxon>Bacteria</taxon>
        <taxon>Pseudomonadati</taxon>
        <taxon>Pseudomonadota</taxon>
        <taxon>Betaproteobacteria</taxon>
        <taxon>Burkholderiales</taxon>
        <taxon>Oxalobacteraceae</taxon>
        <taxon>Telluria group</taxon>
        <taxon>Rugamonas</taxon>
    </lineage>
</organism>
<dbReference type="OrthoDB" id="9776077at2"/>
<dbReference type="PANTHER" id="PTHR24045">
    <property type="match status" value="1"/>
</dbReference>
<evidence type="ECO:0000256" key="4">
    <source>
        <dbReference type="SAM" id="MobiDB-lite"/>
    </source>
</evidence>
<evidence type="ECO:0000313" key="8">
    <source>
        <dbReference type="Proteomes" id="UP000199470"/>
    </source>
</evidence>
<dbReference type="Pfam" id="PF17101">
    <property type="entry name" value="Stealth_CR1"/>
    <property type="match status" value="1"/>
</dbReference>
<gene>
    <name evidence="7" type="ORF">SAMN02982985_03949</name>
</gene>
<dbReference type="Pfam" id="PF11380">
    <property type="entry name" value="Stealth_CR2"/>
    <property type="match status" value="1"/>
</dbReference>
<proteinExistence type="inferred from homology"/>
<evidence type="ECO:0000256" key="2">
    <source>
        <dbReference type="ARBA" id="ARBA00022679"/>
    </source>
</evidence>
<dbReference type="InterPro" id="IPR047141">
    <property type="entry name" value="Stealth"/>
</dbReference>
<keyword evidence="2" id="KW-0808">Transferase</keyword>
<feature type="region of interest" description="Disordered" evidence="4">
    <location>
        <begin position="333"/>
        <end position="354"/>
    </location>
</feature>
<keyword evidence="8" id="KW-1185">Reference proteome</keyword>
<feature type="compositionally biased region" description="Polar residues" evidence="4">
    <location>
        <begin position="344"/>
        <end position="354"/>
    </location>
</feature>
<evidence type="ECO:0000259" key="6">
    <source>
        <dbReference type="Pfam" id="PF17101"/>
    </source>
</evidence>
<protein>
    <submittedName>
        <fullName evidence="7">Stealth protein CR1, conserved region 1</fullName>
    </submittedName>
</protein>
<comment type="similarity">
    <text evidence="1">Belongs to the stealth family.</text>
</comment>
<evidence type="ECO:0000259" key="5">
    <source>
        <dbReference type="Pfam" id="PF11380"/>
    </source>
</evidence>
<dbReference type="PANTHER" id="PTHR24045:SF0">
    <property type="entry name" value="N-ACETYLGLUCOSAMINE-1-PHOSPHOTRANSFERASE SUBUNITS ALPHA_BETA"/>
    <property type="match status" value="1"/>
</dbReference>
<evidence type="ECO:0000256" key="1">
    <source>
        <dbReference type="ARBA" id="ARBA00007583"/>
    </source>
</evidence>
<dbReference type="STRING" id="758825.SAMN02982985_03949"/>
<accession>A0A1I4QJU1</accession>